<dbReference type="KEGG" id="kro:BVG79_p1000098"/>
<geneLocation type="plasmid" evidence="1">
    <name>unnamed1</name>
</geneLocation>
<gene>
    <name evidence="1" type="ORF">BVG79_p1000098</name>
</gene>
<evidence type="ECO:0000313" key="2">
    <source>
        <dbReference type="Proteomes" id="UP000242447"/>
    </source>
</evidence>
<proteinExistence type="predicted"/>
<evidence type="ECO:0000313" key="1">
    <source>
        <dbReference type="EMBL" id="ARO15900.1"/>
    </source>
</evidence>
<dbReference type="EMBL" id="CP019938">
    <property type="protein sequence ID" value="ARO15900.1"/>
    <property type="molecule type" value="Genomic_DNA"/>
</dbReference>
<protein>
    <submittedName>
        <fullName evidence="1">Uncharacterized protein</fullName>
    </submittedName>
</protein>
<organism evidence="1 2">
    <name type="scientific">Ketogulonicigenium robustum</name>
    <dbReference type="NCBI Taxonomy" id="92947"/>
    <lineage>
        <taxon>Bacteria</taxon>
        <taxon>Pseudomonadati</taxon>
        <taxon>Pseudomonadota</taxon>
        <taxon>Alphaproteobacteria</taxon>
        <taxon>Rhodobacterales</taxon>
        <taxon>Roseobacteraceae</taxon>
        <taxon>Ketogulonicigenium</taxon>
    </lineage>
</organism>
<sequence>MGNLSFRGMGLGVVIIKCTLGQPAHYTAKGQKMTTPDLAHAHALAAAPDAAASVFAYVLEGATACAPSGLTTASVYDLTNMRIRRVYSDNADAYPV</sequence>
<reference evidence="1 2" key="1">
    <citation type="submission" date="2017-02" db="EMBL/GenBank/DDBJ databases">
        <title>Ketogulonicigenium robustum SPU B003 Genome sequencing and assembly.</title>
        <authorList>
            <person name="Li Y."/>
            <person name="Liu L."/>
            <person name="Wang C."/>
            <person name="Zhang M."/>
            <person name="Zhang T."/>
            <person name="Zhang Y."/>
        </authorList>
    </citation>
    <scope>NUCLEOTIDE SEQUENCE [LARGE SCALE GENOMIC DNA]</scope>
    <source>
        <strain evidence="1 2">SPU_B003</strain>
        <plasmid evidence="1 2">unnamed1</plasmid>
    </source>
</reference>
<accession>A0A1W6P3G6</accession>
<dbReference type="Proteomes" id="UP000242447">
    <property type="component" value="Plasmid unnamed1"/>
</dbReference>
<name>A0A1W6P3G6_9RHOB</name>
<dbReference type="AlphaFoldDB" id="A0A1W6P3G6"/>
<keyword evidence="1" id="KW-0614">Plasmid</keyword>
<keyword evidence="2" id="KW-1185">Reference proteome</keyword>